<protein>
    <recommendedName>
        <fullName evidence="3 10">Phosphoenolpyruvate carboxykinase (ATP)</fullName>
        <shortName evidence="10">PCK</shortName>
        <shortName evidence="10">PEP carboxykinase</shortName>
        <shortName evidence="10">PEPCK</shortName>
        <ecNumber evidence="3 10">4.1.1.49</ecNumber>
    </recommendedName>
</protein>
<feature type="binding site" evidence="10">
    <location>
        <position position="216"/>
    </location>
    <ligand>
        <name>Mn(2+)</name>
        <dbReference type="ChEBI" id="CHEBI:29035"/>
    </ligand>
</feature>
<evidence type="ECO:0000256" key="9">
    <source>
        <dbReference type="ARBA" id="ARBA00047371"/>
    </source>
</evidence>
<evidence type="ECO:0000256" key="5">
    <source>
        <dbReference type="ARBA" id="ARBA00022741"/>
    </source>
</evidence>
<dbReference type="GO" id="GO:0005829">
    <property type="term" value="C:cytosol"/>
    <property type="evidence" value="ECO:0007669"/>
    <property type="project" value="TreeGrafter"/>
</dbReference>
<comment type="function">
    <text evidence="10">Involved in the gluconeogenesis. Catalyzes the conversion of oxaloacetate (OAA) to phosphoenolpyruvate (PEP) through direct phosphoryl transfer between the nucleoside triphosphate and OAA.</text>
</comment>
<evidence type="ECO:0000256" key="1">
    <source>
        <dbReference type="ARBA" id="ARBA00004742"/>
    </source>
</evidence>
<dbReference type="PIRSF" id="PIRSF006294">
    <property type="entry name" value="PEP_crbxkin"/>
    <property type="match status" value="1"/>
</dbReference>
<dbReference type="GO" id="GO:0005524">
    <property type="term" value="F:ATP binding"/>
    <property type="evidence" value="ECO:0007669"/>
    <property type="project" value="UniProtKB-UniRule"/>
</dbReference>
<keyword evidence="11" id="KW-0808">Transferase</keyword>
<feature type="binding site" evidence="10">
    <location>
        <position position="470"/>
    </location>
    <ligand>
        <name>ATP</name>
        <dbReference type="ChEBI" id="CHEBI:30616"/>
    </ligand>
</feature>
<evidence type="ECO:0000256" key="7">
    <source>
        <dbReference type="ARBA" id="ARBA00022840"/>
    </source>
</evidence>
<dbReference type="GO" id="GO:0004612">
    <property type="term" value="F:phosphoenolpyruvate carboxykinase (ATP) activity"/>
    <property type="evidence" value="ECO:0007669"/>
    <property type="project" value="UniProtKB-UniRule"/>
</dbReference>
<feature type="binding site" evidence="10">
    <location>
        <position position="210"/>
    </location>
    <ligand>
        <name>substrate</name>
    </ligand>
</feature>
<dbReference type="EC" id="4.1.1.49" evidence="3 10"/>
<dbReference type="Gene3D" id="3.40.449.10">
    <property type="entry name" value="Phosphoenolpyruvate Carboxykinase, domain 1"/>
    <property type="match status" value="1"/>
</dbReference>
<evidence type="ECO:0000313" key="11">
    <source>
        <dbReference type="EMBL" id="SEQ75242.1"/>
    </source>
</evidence>
<sequence>MSFQADLEKLLGLSSVNYKYELSKTELFKEAVANDRGRVRRDGPSDEQKAYPTVLGVNGPLVFYTDPDCTGRRTKDTYAVKWPEVADEIWFKADLNPYDPEKFAGLLKRVIAHLNAKNATLYVKDVYMGSDPDFAVPYRFVGEYATHAMFVHNMFPKNLPGVKDVDARRWTMLNAPSFVCEPERDGCRAEAAVVIDTRNRICLVAGRADYCGVNKKTIFTVGNYLLPKDGRLSMHCSANVGKNNDAAILFGLSGTGKTTLSADASRRLIGDDETIWSDNGLCNLEDGCYAKLINLDKEAEPVIAQALSKPGTIIENVPPLPGKKMEECHPDVLDLFDDSIAENTRFSYPLEANPNVMPNGRGPHPQTIVLLTADAFGVLPPISILEPKDVMYHFVSGFTARVAGTEVGVTEPTPTFSACFGGPFMAQKPNVYAKLLADKMEHHKARCILLNTGWSGGSYGVGKRMSLKITRALLNAALNGELDNVETEVHPILKLKMPKSCPGVDSSILNPRNTWANKDAYDATAIKLRDMFRDNFEKKGFAAFGIEPRI</sequence>
<dbReference type="GO" id="GO:0006094">
    <property type="term" value="P:gluconeogenesis"/>
    <property type="evidence" value="ECO:0007669"/>
    <property type="project" value="UniProtKB-UniRule"/>
</dbReference>
<feature type="binding site" evidence="10">
    <location>
        <position position="216"/>
    </location>
    <ligand>
        <name>substrate</name>
    </ligand>
</feature>
<keyword evidence="10" id="KW-0963">Cytoplasm</keyword>
<feature type="binding site" evidence="10">
    <location>
        <position position="300"/>
    </location>
    <ligand>
        <name>ATP</name>
        <dbReference type="ChEBI" id="CHEBI:30616"/>
    </ligand>
</feature>
<feature type="binding site" evidence="10">
    <location>
        <position position="216"/>
    </location>
    <ligand>
        <name>ATP</name>
        <dbReference type="ChEBI" id="CHEBI:30616"/>
    </ligand>
</feature>
<comment type="pathway">
    <text evidence="1 10">Carbohydrate biosynthesis; gluconeogenesis.</text>
</comment>
<feature type="binding site" evidence="10">
    <location>
        <position position="345"/>
    </location>
    <ligand>
        <name>substrate</name>
    </ligand>
</feature>
<dbReference type="SUPFAM" id="SSF53795">
    <property type="entry name" value="PEP carboxykinase-like"/>
    <property type="match status" value="1"/>
</dbReference>
<feature type="binding site" evidence="10">
    <location>
        <position position="235"/>
    </location>
    <ligand>
        <name>Mn(2+)</name>
        <dbReference type="ChEBI" id="CHEBI:29035"/>
    </ligand>
</feature>
<dbReference type="InterPro" id="IPR001272">
    <property type="entry name" value="PEP_carboxykinase_ATP"/>
</dbReference>
<keyword evidence="10" id="KW-0479">Metal-binding</keyword>
<feature type="binding site" evidence="10">
    <location>
        <begin position="251"/>
        <end position="259"/>
    </location>
    <ligand>
        <name>ATP</name>
        <dbReference type="ChEBI" id="CHEBI:30616"/>
    </ligand>
</feature>
<dbReference type="Gene3D" id="2.170.8.10">
    <property type="entry name" value="Phosphoenolpyruvate Carboxykinase, domain 2"/>
    <property type="match status" value="1"/>
</dbReference>
<dbReference type="SUPFAM" id="SSF68923">
    <property type="entry name" value="PEP carboxykinase N-terminal domain"/>
    <property type="match status" value="1"/>
</dbReference>
<dbReference type="InterPro" id="IPR013035">
    <property type="entry name" value="PEP_carboxykinase_C"/>
</dbReference>
<keyword evidence="6 10" id="KW-0210">Decarboxylase</keyword>
<accession>A0A1H9IL87</accession>
<dbReference type="Proteomes" id="UP000199233">
    <property type="component" value="Unassembled WGS sequence"/>
</dbReference>
<dbReference type="Gene3D" id="3.90.228.20">
    <property type="match status" value="1"/>
</dbReference>
<dbReference type="PANTHER" id="PTHR30031:SF0">
    <property type="entry name" value="PHOSPHOENOLPYRUVATE CARBOXYKINASE (ATP)"/>
    <property type="match status" value="1"/>
</dbReference>
<dbReference type="UniPathway" id="UPA00138"/>
<keyword evidence="12" id="KW-1185">Reference proteome</keyword>
<comment type="subcellular location">
    <subcellularLocation>
        <location evidence="10">Cytoplasm</location>
    </subcellularLocation>
</comment>
<evidence type="ECO:0000256" key="3">
    <source>
        <dbReference type="ARBA" id="ARBA00012363"/>
    </source>
</evidence>
<dbReference type="RefSeq" id="WP_093287006.1">
    <property type="nucleotide sequence ID" value="NZ_FOFS01000010.1"/>
</dbReference>
<reference evidence="11 12" key="1">
    <citation type="submission" date="2016-10" db="EMBL/GenBank/DDBJ databases">
        <authorList>
            <person name="de Groot N.N."/>
        </authorList>
    </citation>
    <scope>NUCLEOTIDE SEQUENCE [LARGE SCALE GENOMIC DNA]</scope>
    <source>
        <strain evidence="11 12">DSM 25927</strain>
    </source>
</reference>
<dbReference type="InterPro" id="IPR008210">
    <property type="entry name" value="PEP_carboxykinase_N"/>
</dbReference>
<evidence type="ECO:0000256" key="8">
    <source>
        <dbReference type="ARBA" id="ARBA00023239"/>
    </source>
</evidence>
<keyword evidence="5 10" id="KW-0547">Nucleotide-binding</keyword>
<comment type="similarity">
    <text evidence="2 10">Belongs to the phosphoenolpyruvate carboxykinase (ATP) family.</text>
</comment>
<dbReference type="GO" id="GO:0016301">
    <property type="term" value="F:kinase activity"/>
    <property type="evidence" value="ECO:0007669"/>
    <property type="project" value="UniProtKB-KW"/>
</dbReference>
<dbReference type="PANTHER" id="PTHR30031">
    <property type="entry name" value="PHOSPHOENOLPYRUVATE CARBOXYKINASE ATP"/>
    <property type="match status" value="1"/>
</dbReference>
<organism evidence="11 12">
    <name type="scientific">Solimonas aquatica</name>
    <dbReference type="NCBI Taxonomy" id="489703"/>
    <lineage>
        <taxon>Bacteria</taxon>
        <taxon>Pseudomonadati</taxon>
        <taxon>Pseudomonadota</taxon>
        <taxon>Gammaproteobacteria</taxon>
        <taxon>Nevskiales</taxon>
        <taxon>Nevskiaceae</taxon>
        <taxon>Solimonas</taxon>
    </lineage>
</organism>
<gene>
    <name evidence="10" type="primary">pckA</name>
    <name evidence="11" type="ORF">SAMN04488038_11080</name>
</gene>
<dbReference type="AlphaFoldDB" id="A0A1H9IL87"/>
<evidence type="ECO:0000313" key="12">
    <source>
        <dbReference type="Proteomes" id="UP000199233"/>
    </source>
</evidence>
<keyword evidence="7 10" id="KW-0067">ATP-binding</keyword>
<dbReference type="GO" id="GO:0046872">
    <property type="term" value="F:metal ion binding"/>
    <property type="evidence" value="ECO:0007669"/>
    <property type="project" value="UniProtKB-KW"/>
</dbReference>
<comment type="caution">
    <text evidence="10">Lacks conserved residue(s) required for the propagation of feature annotation.</text>
</comment>
<keyword evidence="11" id="KW-0418">Kinase</keyword>
<comment type="catalytic activity">
    <reaction evidence="9 10">
        <text>oxaloacetate + ATP = phosphoenolpyruvate + ADP + CO2</text>
        <dbReference type="Rhea" id="RHEA:18617"/>
        <dbReference type="ChEBI" id="CHEBI:16452"/>
        <dbReference type="ChEBI" id="CHEBI:16526"/>
        <dbReference type="ChEBI" id="CHEBI:30616"/>
        <dbReference type="ChEBI" id="CHEBI:58702"/>
        <dbReference type="ChEBI" id="CHEBI:456216"/>
        <dbReference type="EC" id="4.1.1.49"/>
    </reaction>
</comment>
<keyword evidence="11" id="KW-0670">Pyruvate</keyword>
<dbReference type="OrthoDB" id="9806325at2"/>
<feature type="binding site" evidence="10">
    <location>
        <position position="235"/>
    </location>
    <ligand>
        <name>ATP</name>
        <dbReference type="ChEBI" id="CHEBI:30616"/>
    </ligand>
</feature>
<evidence type="ECO:0000256" key="10">
    <source>
        <dbReference type="HAMAP-Rule" id="MF_00453"/>
    </source>
</evidence>
<dbReference type="HAMAP" id="MF_00453">
    <property type="entry name" value="PEPCK_ATP"/>
    <property type="match status" value="1"/>
</dbReference>
<dbReference type="STRING" id="489703.SAMN04488038_11080"/>
<keyword evidence="10" id="KW-0464">Manganese</keyword>
<evidence type="ECO:0000256" key="4">
    <source>
        <dbReference type="ARBA" id="ARBA00022432"/>
    </source>
</evidence>
<feature type="binding site" evidence="10">
    <location>
        <position position="72"/>
    </location>
    <ligand>
        <name>substrate</name>
    </ligand>
</feature>
<dbReference type="Pfam" id="PF01293">
    <property type="entry name" value="PEPCK_ATP"/>
    <property type="match status" value="1"/>
</dbReference>
<keyword evidence="4 10" id="KW-0312">Gluconeogenesis</keyword>
<evidence type="ECO:0000256" key="2">
    <source>
        <dbReference type="ARBA" id="ARBA00006052"/>
    </source>
</evidence>
<name>A0A1H9IL87_9GAMM</name>
<keyword evidence="8 10" id="KW-0456">Lyase</keyword>
<comment type="cofactor">
    <cofactor evidence="10">
        <name>Mn(2+)</name>
        <dbReference type="ChEBI" id="CHEBI:29035"/>
    </cofactor>
    <text evidence="10">Binds 1 Mn(2+) ion per subunit.</text>
</comment>
<feature type="binding site" evidence="10">
    <location>
        <position position="345"/>
    </location>
    <ligand>
        <name>ATP</name>
        <dbReference type="ChEBI" id="CHEBI:30616"/>
    </ligand>
</feature>
<dbReference type="EMBL" id="FOFS01000010">
    <property type="protein sequence ID" value="SEQ75242.1"/>
    <property type="molecule type" value="Genomic_DNA"/>
</dbReference>
<proteinExistence type="inferred from homology"/>
<comment type="subunit">
    <text evidence="10">Monomer.</text>
</comment>
<feature type="binding site" evidence="10">
    <location>
        <position position="272"/>
    </location>
    <ligand>
        <name>Mn(2+)</name>
        <dbReference type="ChEBI" id="CHEBI:29035"/>
    </ligand>
</feature>
<evidence type="ECO:0000256" key="6">
    <source>
        <dbReference type="ARBA" id="ARBA00022793"/>
    </source>
</evidence>